<dbReference type="InterPro" id="IPR027417">
    <property type="entry name" value="P-loop_NTPase"/>
</dbReference>
<dbReference type="SUPFAM" id="SSF52540">
    <property type="entry name" value="P-loop containing nucleoside triphosphate hydrolases"/>
    <property type="match status" value="1"/>
</dbReference>
<comment type="caution">
    <text evidence="1">The sequence shown here is derived from an EMBL/GenBank/DDBJ whole genome shotgun (WGS) entry which is preliminary data.</text>
</comment>
<accession>A0A0F0CJ33</accession>
<sequence>MFIEPVTGKDFFGREDVLATLHKRMNAMKGGYRQNLALAGPMLSGKSSILRHFLKSVNEPDFITLYVELSGESFDIFCMRFITTLLYQYFRSTGEKIFNEHHSREQYTFGVLREYCAEKIPKTVRAVDTAVKHIEHKKYDFAYEIILDIPAILKSETGKNTIVIFDEFHNLANFKLKKPFHTFGKFIMLQKNTMYIVSSSQKTLLKDILSQKLSLLFGNFEVVDVEGFDNKTALSFLSDKADGAIVSDKIKKYVIQLTRGNPFYLNAIFKKIFSLSRSSDDVRKTDEKEWLLAALAELLYESGGILNQYFTNNINFFLEKGARKKFIPMIIALSESDGKMKNIASHGARMGAEEGELLRNLQYMDLVYKNGIFYKIEDKLFEFWIKNVYSVKTRSEIDDTDIKYFEFKKRVEDEYNNFCVITSQPIINIITDLFKSFNGEKISLGMNERKLPCFESVNIEKPFHGMFKIQAKSGSNVWVCFVKQDDFFNEDDAHNIIALKNEGEFKISKKIIVPLKGIENNAFLMAKDNNLWIFDVPQLNEILRLFGKYEIVI</sequence>
<reference evidence="1 2" key="1">
    <citation type="submission" date="2015-02" db="EMBL/GenBank/DDBJ databases">
        <title>Single-cell genomics of uncultivated deep-branching MTB reveals a conserved set of magnetosome genes.</title>
        <authorList>
            <person name="Kolinko S."/>
            <person name="Richter M."/>
            <person name="Glockner F.O."/>
            <person name="Brachmann A."/>
            <person name="Schuler D."/>
        </authorList>
    </citation>
    <scope>NUCLEOTIDE SEQUENCE [LARGE SCALE GENOMIC DNA]</scope>
    <source>
        <strain evidence="1">SKK-01</strain>
    </source>
</reference>
<dbReference type="Gene3D" id="3.40.50.300">
    <property type="entry name" value="P-loop containing nucleotide triphosphate hydrolases"/>
    <property type="match status" value="1"/>
</dbReference>
<gene>
    <name evidence="1" type="ORF">OMAG_002886</name>
</gene>
<organism evidence="1 2">
    <name type="scientific">Candidatus Omnitrophus magneticus</name>
    <dbReference type="NCBI Taxonomy" id="1609969"/>
    <lineage>
        <taxon>Bacteria</taxon>
        <taxon>Pseudomonadati</taxon>
        <taxon>Candidatus Omnitrophota</taxon>
        <taxon>Candidatus Omnitrophus</taxon>
    </lineage>
</organism>
<dbReference type="AlphaFoldDB" id="A0A0F0CJ33"/>
<keyword evidence="2" id="KW-1185">Reference proteome</keyword>
<evidence type="ECO:0000313" key="1">
    <source>
        <dbReference type="EMBL" id="KJJ83212.1"/>
    </source>
</evidence>
<name>A0A0F0CJ33_9BACT</name>
<protein>
    <submittedName>
        <fullName evidence="1">ATPase domain protein, prokaryote domain protein</fullName>
    </submittedName>
</protein>
<dbReference type="PANTHER" id="PTHR34301:SF8">
    <property type="entry name" value="ATPASE DOMAIN-CONTAINING PROTEIN"/>
    <property type="match status" value="1"/>
</dbReference>
<evidence type="ECO:0000313" key="2">
    <source>
        <dbReference type="Proteomes" id="UP000033428"/>
    </source>
</evidence>
<dbReference type="EMBL" id="JYNY01000634">
    <property type="protein sequence ID" value="KJJ83212.1"/>
    <property type="molecule type" value="Genomic_DNA"/>
</dbReference>
<proteinExistence type="predicted"/>
<dbReference type="PANTHER" id="PTHR34301">
    <property type="entry name" value="DNA-BINDING PROTEIN-RELATED"/>
    <property type="match status" value="1"/>
</dbReference>
<dbReference type="Proteomes" id="UP000033428">
    <property type="component" value="Unassembled WGS sequence"/>
</dbReference>